<sequence length="405" mass="44572">MNSLSAWEQRRRKALLVLPVLVVPFITLGFWALGGASSSQADENSAAGMNLSLPQTTGKKEVGLDKLRFYEAADQDSMEWRRKLTQDRYSMGLSEDPVSITNGDNNAYDPAPPISEQNHAATERLIYQRLGAINRQVSEAEHDRSSKELLDAKELPVQASMGTSVRFAPKEAEPEADKELSELNQMMDKILDIQHPDRAKARQQQVDTPANYSKSQAVSSKPDIRIAYFGVNKALNKPDDHFYIPKVAQGLEKQEPGLVAIIHNQQEVLDGSVVQFRLLQTFYLNGVAVPAGTMVHGTASIRGDRLQVAVTSIVLQDKLYPAVFKVYDLDGMEGLRIPGSLVRNTINESVENSFQSLSMLSMDPSLRGQAAAAGIQAVKSLAGKKARQVRVVLPSGYQVLLKQSK</sequence>
<dbReference type="InterPro" id="IPR055407">
    <property type="entry name" value="TraM_C"/>
</dbReference>
<gene>
    <name evidence="2" type="ORF">SAMN05444008_105215</name>
</gene>
<dbReference type="Proteomes" id="UP000184368">
    <property type="component" value="Unassembled WGS sequence"/>
</dbReference>
<dbReference type="NCBIfam" id="TIGR03779">
    <property type="entry name" value="Bac_Flav_CT_M"/>
    <property type="match status" value="1"/>
</dbReference>
<evidence type="ECO:0000259" key="1">
    <source>
        <dbReference type="Pfam" id="PF12508"/>
    </source>
</evidence>
<evidence type="ECO:0000313" key="3">
    <source>
        <dbReference type="Proteomes" id="UP000184368"/>
    </source>
</evidence>
<proteinExistence type="predicted"/>
<protein>
    <submittedName>
        <fullName evidence="2">Bacteroides conjugative transposon TraM protein</fullName>
    </submittedName>
</protein>
<dbReference type="InterPro" id="IPR022187">
    <property type="entry name" value="Conjug_transposon_TraM"/>
</dbReference>
<feature type="domain" description="Conjugative transposon TraM C-terminal" evidence="1">
    <location>
        <begin position="260"/>
        <end position="402"/>
    </location>
</feature>
<organism evidence="2 3">
    <name type="scientific">Cnuella takakiae</name>
    <dbReference type="NCBI Taxonomy" id="1302690"/>
    <lineage>
        <taxon>Bacteria</taxon>
        <taxon>Pseudomonadati</taxon>
        <taxon>Bacteroidota</taxon>
        <taxon>Chitinophagia</taxon>
        <taxon>Chitinophagales</taxon>
        <taxon>Chitinophagaceae</taxon>
        <taxon>Cnuella</taxon>
    </lineage>
</organism>
<dbReference type="AlphaFoldDB" id="A0A1M4ZGJ5"/>
<accession>A0A1M4ZGJ5</accession>
<reference evidence="2 3" key="1">
    <citation type="submission" date="2016-11" db="EMBL/GenBank/DDBJ databases">
        <authorList>
            <person name="Jaros S."/>
            <person name="Januszkiewicz K."/>
            <person name="Wedrychowicz H."/>
        </authorList>
    </citation>
    <scope>NUCLEOTIDE SEQUENCE [LARGE SCALE GENOMIC DNA]</scope>
    <source>
        <strain evidence="2 3">DSM 26897</strain>
    </source>
</reference>
<evidence type="ECO:0000313" key="2">
    <source>
        <dbReference type="EMBL" id="SHF17131.1"/>
    </source>
</evidence>
<dbReference type="Pfam" id="PF12508">
    <property type="entry name" value="Transposon_TraM"/>
    <property type="match status" value="1"/>
</dbReference>
<dbReference type="STRING" id="1302690.BUE76_21760"/>
<dbReference type="EMBL" id="FQUO01000005">
    <property type="protein sequence ID" value="SHF17131.1"/>
    <property type="molecule type" value="Genomic_DNA"/>
</dbReference>
<name>A0A1M4ZGJ5_9BACT</name>
<keyword evidence="3" id="KW-1185">Reference proteome</keyword>
<dbReference type="RefSeq" id="WP_073041992.1">
    <property type="nucleotide sequence ID" value="NZ_FQUO01000005.1"/>
</dbReference>
<dbReference type="OrthoDB" id="1453786at2"/>